<comment type="caution">
    <text evidence="1">The sequence shown here is derived from an EMBL/GenBank/DDBJ whole genome shotgun (WGS) entry which is preliminary data.</text>
</comment>
<dbReference type="AlphaFoldDB" id="A0A9N9INL5"/>
<accession>A0A9N9INL5</accession>
<evidence type="ECO:0000313" key="2">
    <source>
        <dbReference type="Proteomes" id="UP000789375"/>
    </source>
</evidence>
<protein>
    <submittedName>
        <fullName evidence="1">14133_t:CDS:1</fullName>
    </submittedName>
</protein>
<dbReference type="Proteomes" id="UP000789375">
    <property type="component" value="Unassembled WGS sequence"/>
</dbReference>
<keyword evidence="2" id="KW-1185">Reference proteome</keyword>
<evidence type="ECO:0000313" key="1">
    <source>
        <dbReference type="EMBL" id="CAG8743322.1"/>
    </source>
</evidence>
<gene>
    <name evidence="1" type="ORF">FMOSSE_LOCUS16267</name>
</gene>
<organism evidence="1 2">
    <name type="scientific">Funneliformis mosseae</name>
    <name type="common">Endomycorrhizal fungus</name>
    <name type="synonym">Glomus mosseae</name>
    <dbReference type="NCBI Taxonomy" id="27381"/>
    <lineage>
        <taxon>Eukaryota</taxon>
        <taxon>Fungi</taxon>
        <taxon>Fungi incertae sedis</taxon>
        <taxon>Mucoromycota</taxon>
        <taxon>Glomeromycotina</taxon>
        <taxon>Glomeromycetes</taxon>
        <taxon>Glomerales</taxon>
        <taxon>Glomeraceae</taxon>
        <taxon>Funneliformis</taxon>
    </lineage>
</organism>
<dbReference type="EMBL" id="CAJVPP010021684">
    <property type="protein sequence ID" value="CAG8743322.1"/>
    <property type="molecule type" value="Genomic_DNA"/>
</dbReference>
<reference evidence="1" key="1">
    <citation type="submission" date="2021-06" db="EMBL/GenBank/DDBJ databases">
        <authorList>
            <person name="Kallberg Y."/>
            <person name="Tangrot J."/>
            <person name="Rosling A."/>
        </authorList>
    </citation>
    <scope>NUCLEOTIDE SEQUENCE</scope>
    <source>
        <strain evidence="1">87-6 pot B 2015</strain>
    </source>
</reference>
<feature type="non-terminal residue" evidence="1">
    <location>
        <position position="1"/>
    </location>
</feature>
<proteinExistence type="predicted"/>
<name>A0A9N9INL5_FUNMO</name>
<feature type="non-terminal residue" evidence="1">
    <location>
        <position position="67"/>
    </location>
</feature>
<sequence length="67" mass="8270">NVFTLKELNEIKEYKYKKLPDMPTDLLRYLNSFRKYNTRGLRKAVFETQSWLREYEAKNLEKDHLEL</sequence>